<keyword evidence="2" id="KW-1185">Reference proteome</keyword>
<gene>
    <name evidence="1" type="ORF">K461DRAFT_292916</name>
</gene>
<dbReference type="EMBL" id="ML996084">
    <property type="protein sequence ID" value="KAF2154252.1"/>
    <property type="molecule type" value="Genomic_DNA"/>
</dbReference>
<name>A0A9P4J2G6_9PEZI</name>
<dbReference type="Proteomes" id="UP000799439">
    <property type="component" value="Unassembled WGS sequence"/>
</dbReference>
<reference evidence="1" key="1">
    <citation type="journal article" date="2020" name="Stud. Mycol.">
        <title>101 Dothideomycetes genomes: a test case for predicting lifestyles and emergence of pathogens.</title>
        <authorList>
            <person name="Haridas S."/>
            <person name="Albert R."/>
            <person name="Binder M."/>
            <person name="Bloem J."/>
            <person name="Labutti K."/>
            <person name="Salamov A."/>
            <person name="Andreopoulos B."/>
            <person name="Baker S."/>
            <person name="Barry K."/>
            <person name="Bills G."/>
            <person name="Bluhm B."/>
            <person name="Cannon C."/>
            <person name="Castanera R."/>
            <person name="Culley D."/>
            <person name="Daum C."/>
            <person name="Ezra D."/>
            <person name="Gonzalez J."/>
            <person name="Henrissat B."/>
            <person name="Kuo A."/>
            <person name="Liang C."/>
            <person name="Lipzen A."/>
            <person name="Lutzoni F."/>
            <person name="Magnuson J."/>
            <person name="Mondo S."/>
            <person name="Nolan M."/>
            <person name="Ohm R."/>
            <person name="Pangilinan J."/>
            <person name="Park H.-J."/>
            <person name="Ramirez L."/>
            <person name="Alfaro M."/>
            <person name="Sun H."/>
            <person name="Tritt A."/>
            <person name="Yoshinaga Y."/>
            <person name="Zwiers L.-H."/>
            <person name="Turgeon B."/>
            <person name="Goodwin S."/>
            <person name="Spatafora J."/>
            <person name="Crous P."/>
            <person name="Grigoriev I."/>
        </authorList>
    </citation>
    <scope>NUCLEOTIDE SEQUENCE</scope>
    <source>
        <strain evidence="1">CBS 260.36</strain>
    </source>
</reference>
<dbReference type="InterPro" id="IPR054208">
    <property type="entry name" value="DUF6914"/>
</dbReference>
<dbReference type="AlphaFoldDB" id="A0A9P4J2G6"/>
<evidence type="ECO:0000313" key="2">
    <source>
        <dbReference type="Proteomes" id="UP000799439"/>
    </source>
</evidence>
<proteinExistence type="predicted"/>
<evidence type="ECO:0000313" key="1">
    <source>
        <dbReference type="EMBL" id="KAF2154252.1"/>
    </source>
</evidence>
<comment type="caution">
    <text evidence="1">The sequence shown here is derived from an EMBL/GenBank/DDBJ whole genome shotgun (WGS) entry which is preliminary data.</text>
</comment>
<dbReference type="Pfam" id="PF21858">
    <property type="entry name" value="DUF6914"/>
    <property type="match status" value="1"/>
</dbReference>
<protein>
    <submittedName>
        <fullName evidence="1">Uncharacterized protein</fullName>
    </submittedName>
</protein>
<accession>A0A9P4J2G6</accession>
<sequence length="365" mass="40911">MADDCSPPVLTLICVSTIGIKILMMISSTSLHGHAYNRLPDVSQLKSPGDEHLEALWDLFVEYGVHRTYGLILVHKHAEIQPNQVMVHHGMSCSPVLNSDLGTRAISGRSFCLHYGVFQAYEYDSHTTVINLPNDPFLEAFRQYLVEERLDLTLGLTKIDPNLPPLMESCADGKVINSEPVSLEGAAAAQPIEWKFGEVDDCLPIVVVTNYHWALMRGPYKEIPGSTYTRFHAKNEPSSSDSVWIYEHHTVENVLERALLVRVCVAKINRPGRMEDLLAQVPVYPDNQPNWNCVAWVKTALEALDKESGICGILGPRRVDWETVRTEALDYVRMKKAAHRFDGKGDFDQSKAATYDLLTGKELIP</sequence>
<organism evidence="1 2">
    <name type="scientific">Myriangium duriaei CBS 260.36</name>
    <dbReference type="NCBI Taxonomy" id="1168546"/>
    <lineage>
        <taxon>Eukaryota</taxon>
        <taxon>Fungi</taxon>
        <taxon>Dikarya</taxon>
        <taxon>Ascomycota</taxon>
        <taxon>Pezizomycotina</taxon>
        <taxon>Dothideomycetes</taxon>
        <taxon>Dothideomycetidae</taxon>
        <taxon>Myriangiales</taxon>
        <taxon>Myriangiaceae</taxon>
        <taxon>Myriangium</taxon>
    </lineage>
</organism>
<dbReference type="OrthoDB" id="2679825at2759"/>